<evidence type="ECO:0000313" key="1">
    <source>
        <dbReference type="EMBL" id="KAH7971451.1"/>
    </source>
</evidence>
<accession>A0ACB8DLF7</accession>
<proteinExistence type="predicted"/>
<reference evidence="1" key="1">
    <citation type="submission" date="2020-05" db="EMBL/GenBank/DDBJ databases">
        <title>Large-scale comparative analyses of tick genomes elucidate their genetic diversity and vector capacities.</title>
        <authorList>
            <person name="Jia N."/>
            <person name="Wang J."/>
            <person name="Shi W."/>
            <person name="Du L."/>
            <person name="Sun Y."/>
            <person name="Zhan W."/>
            <person name="Jiang J."/>
            <person name="Wang Q."/>
            <person name="Zhang B."/>
            <person name="Ji P."/>
            <person name="Sakyi L.B."/>
            <person name="Cui X."/>
            <person name="Yuan T."/>
            <person name="Jiang B."/>
            <person name="Yang W."/>
            <person name="Lam T.T.-Y."/>
            <person name="Chang Q."/>
            <person name="Ding S."/>
            <person name="Wang X."/>
            <person name="Zhu J."/>
            <person name="Ruan X."/>
            <person name="Zhao L."/>
            <person name="Wei J."/>
            <person name="Que T."/>
            <person name="Du C."/>
            <person name="Cheng J."/>
            <person name="Dai P."/>
            <person name="Han X."/>
            <person name="Huang E."/>
            <person name="Gao Y."/>
            <person name="Liu J."/>
            <person name="Shao H."/>
            <person name="Ye R."/>
            <person name="Li L."/>
            <person name="Wei W."/>
            <person name="Wang X."/>
            <person name="Wang C."/>
            <person name="Yang T."/>
            <person name="Huo Q."/>
            <person name="Li W."/>
            <person name="Guo W."/>
            <person name="Chen H."/>
            <person name="Zhou L."/>
            <person name="Ni X."/>
            <person name="Tian J."/>
            <person name="Zhou Y."/>
            <person name="Sheng Y."/>
            <person name="Liu T."/>
            <person name="Pan Y."/>
            <person name="Xia L."/>
            <person name="Li J."/>
            <person name="Zhao F."/>
            <person name="Cao W."/>
        </authorList>
    </citation>
    <scope>NUCLEOTIDE SEQUENCE</scope>
    <source>
        <strain evidence="1">Dsil-2018</strain>
    </source>
</reference>
<keyword evidence="2" id="KW-1185">Reference proteome</keyword>
<organism evidence="1 2">
    <name type="scientific">Dermacentor silvarum</name>
    <name type="common">Tick</name>
    <dbReference type="NCBI Taxonomy" id="543639"/>
    <lineage>
        <taxon>Eukaryota</taxon>
        <taxon>Metazoa</taxon>
        <taxon>Ecdysozoa</taxon>
        <taxon>Arthropoda</taxon>
        <taxon>Chelicerata</taxon>
        <taxon>Arachnida</taxon>
        <taxon>Acari</taxon>
        <taxon>Parasitiformes</taxon>
        <taxon>Ixodida</taxon>
        <taxon>Ixodoidea</taxon>
        <taxon>Ixodidae</taxon>
        <taxon>Rhipicephalinae</taxon>
        <taxon>Dermacentor</taxon>
    </lineage>
</organism>
<protein>
    <submittedName>
        <fullName evidence="1">Uncharacterized protein</fullName>
    </submittedName>
</protein>
<comment type="caution">
    <text evidence="1">The sequence shown here is derived from an EMBL/GenBank/DDBJ whole genome shotgun (WGS) entry which is preliminary data.</text>
</comment>
<evidence type="ECO:0000313" key="2">
    <source>
        <dbReference type="Proteomes" id="UP000821865"/>
    </source>
</evidence>
<dbReference type="EMBL" id="CM023480">
    <property type="protein sequence ID" value="KAH7971451.1"/>
    <property type="molecule type" value="Genomic_DNA"/>
</dbReference>
<gene>
    <name evidence="1" type="ORF">HPB49_024287</name>
</gene>
<dbReference type="Proteomes" id="UP000821865">
    <property type="component" value="Chromosome 11"/>
</dbReference>
<sequence>MVGAGTISKAMRPLVPYTCPQRTKQKKGPLRPVGVGVLLLTAFYAIRTYGPEQTSPREGSAFDPASAASNGSQASVADTELSPFWLTSEEESRTDYAIWRLNASVRWRQTHSWLHTCGVFADRRVRPTLVRFLLLAPTVQLVPSYSANGTNYGLYECIFLKRNVTPERGTFLVETRARHPDEAHWPVYRNRSARVELCVGDNPRTNCSYSWSSEVVVKSGTSVPVGGLTSGPYEPVLATCAVPEDASESSFSVYFKMGDPVAASWSLSADVRLVSLVYRREESAFWFVPRQLQFGVRKQRASVGVCVPPWISEDGVGAQRDLLEYLAYYVALGARHFNVYVNATDQRTLAFLLALRKRSPVSLTYRSWPGVPADNSLAFAEAALVMDCAYSYADTPIEYVTTVALQEFVVLRKASTFGDFLSKEAFANATSLTLLSQPFTTDGAPNKYDMLLGQRDKLRVRPLLDPPGRTSRVFLKAARIVEADAAQAYHALQPNPITVDSEEAIVLRHVTTPDDDSGRGEPIASADFSNYTNEDSSLAKWQAQISSLSPLLWFRWNTTKKKDWHVIRHDTPL</sequence>
<name>A0ACB8DLF7_DERSI</name>